<dbReference type="AlphaFoldDB" id="A0A9P7D6D0"/>
<keyword evidence="1" id="KW-1133">Transmembrane helix</keyword>
<keyword evidence="1" id="KW-0472">Membrane</keyword>
<feature type="transmembrane region" description="Helical" evidence="1">
    <location>
        <begin position="6"/>
        <end position="27"/>
    </location>
</feature>
<feature type="transmembrane region" description="Helical" evidence="1">
    <location>
        <begin position="39"/>
        <end position="62"/>
    </location>
</feature>
<evidence type="ECO:0000256" key="1">
    <source>
        <dbReference type="SAM" id="Phobius"/>
    </source>
</evidence>
<name>A0A9P7D6D0_9AGAM</name>
<keyword evidence="3" id="KW-1185">Reference proteome</keyword>
<dbReference type="Proteomes" id="UP000714275">
    <property type="component" value="Unassembled WGS sequence"/>
</dbReference>
<protein>
    <submittedName>
        <fullName evidence="2">Uncharacterized protein</fullName>
    </submittedName>
</protein>
<organism evidence="2 3">
    <name type="scientific">Suillus placidus</name>
    <dbReference type="NCBI Taxonomy" id="48579"/>
    <lineage>
        <taxon>Eukaryota</taxon>
        <taxon>Fungi</taxon>
        <taxon>Dikarya</taxon>
        <taxon>Basidiomycota</taxon>
        <taxon>Agaricomycotina</taxon>
        <taxon>Agaricomycetes</taxon>
        <taxon>Agaricomycetidae</taxon>
        <taxon>Boletales</taxon>
        <taxon>Suillineae</taxon>
        <taxon>Suillaceae</taxon>
        <taxon>Suillus</taxon>
    </lineage>
</organism>
<evidence type="ECO:0000313" key="3">
    <source>
        <dbReference type="Proteomes" id="UP000714275"/>
    </source>
</evidence>
<dbReference type="OrthoDB" id="2686513at2759"/>
<keyword evidence="1" id="KW-0812">Transmembrane</keyword>
<proteinExistence type="predicted"/>
<feature type="transmembrane region" description="Helical" evidence="1">
    <location>
        <begin position="82"/>
        <end position="106"/>
    </location>
</feature>
<sequence length="165" mass="18508">MSCSKYALYRQLAIFLQTTIVCIIMIIRTYALYGCSKRFLAWVAIVIIALTVLACAGTFGHFSGDVEIEPGIGCNETFSKVVAARIGLAYVALFVFDLFIFILTVYRICQSSSLLRLTLVTRRNIIDVIFRDGAMFFGAMTLSNIPNILTYYVSRRVYAEGITKH</sequence>
<comment type="caution">
    <text evidence="2">The sequence shown here is derived from an EMBL/GenBank/DDBJ whole genome shotgun (WGS) entry which is preliminary data.</text>
</comment>
<reference evidence="2" key="1">
    <citation type="journal article" date="2020" name="New Phytol.">
        <title>Comparative genomics reveals dynamic genome evolution in host specialist ectomycorrhizal fungi.</title>
        <authorList>
            <person name="Lofgren L.A."/>
            <person name="Nguyen N.H."/>
            <person name="Vilgalys R."/>
            <person name="Ruytinx J."/>
            <person name="Liao H.L."/>
            <person name="Branco S."/>
            <person name="Kuo A."/>
            <person name="LaButti K."/>
            <person name="Lipzen A."/>
            <person name="Andreopoulos W."/>
            <person name="Pangilinan J."/>
            <person name="Riley R."/>
            <person name="Hundley H."/>
            <person name="Na H."/>
            <person name="Barry K."/>
            <person name="Grigoriev I.V."/>
            <person name="Stajich J.E."/>
            <person name="Kennedy P.G."/>
        </authorList>
    </citation>
    <scope>NUCLEOTIDE SEQUENCE</scope>
    <source>
        <strain evidence="2">DOB743</strain>
    </source>
</reference>
<accession>A0A9P7D6D0</accession>
<dbReference type="EMBL" id="JABBWD010000006">
    <property type="protein sequence ID" value="KAG1781109.1"/>
    <property type="molecule type" value="Genomic_DNA"/>
</dbReference>
<evidence type="ECO:0000313" key="2">
    <source>
        <dbReference type="EMBL" id="KAG1781109.1"/>
    </source>
</evidence>
<gene>
    <name evidence="2" type="ORF">EV702DRAFT_644331</name>
</gene>